<dbReference type="STRING" id="6669.E9HNF3"/>
<proteinExistence type="predicted"/>
<dbReference type="InterPro" id="IPR001245">
    <property type="entry name" value="Ser-Thr/Tyr_kinase_cat_dom"/>
</dbReference>
<dbReference type="PROSITE" id="PS00109">
    <property type="entry name" value="PROTEIN_KINASE_TYR"/>
    <property type="match status" value="1"/>
</dbReference>
<dbReference type="OrthoDB" id="6346038at2759"/>
<dbReference type="GO" id="GO:0046872">
    <property type="term" value="F:metal ion binding"/>
    <property type="evidence" value="ECO:0007669"/>
    <property type="project" value="UniProtKB-KW"/>
</dbReference>
<dbReference type="FunFam" id="1.10.510.10:FF:002880">
    <property type="match status" value="1"/>
</dbReference>
<feature type="binding site" evidence="11">
    <location>
        <position position="181"/>
    </location>
    <ligand>
        <name>ATP</name>
        <dbReference type="ChEBI" id="CHEBI:30616"/>
    </ligand>
</feature>
<evidence type="ECO:0000256" key="8">
    <source>
        <dbReference type="ARBA" id="ARBA00023137"/>
    </source>
</evidence>
<feature type="domain" description="Protein kinase" evidence="16">
    <location>
        <begin position="27"/>
        <end position="322"/>
    </location>
</feature>
<dbReference type="GO" id="GO:0007169">
    <property type="term" value="P:cell surface receptor protein tyrosine kinase signaling pathway"/>
    <property type="evidence" value="ECO:0000318"/>
    <property type="project" value="GO_Central"/>
</dbReference>
<organism evidence="17 18">
    <name type="scientific">Daphnia pulex</name>
    <name type="common">Water flea</name>
    <dbReference type="NCBI Taxonomy" id="6669"/>
    <lineage>
        <taxon>Eukaryota</taxon>
        <taxon>Metazoa</taxon>
        <taxon>Ecdysozoa</taxon>
        <taxon>Arthropoda</taxon>
        <taxon>Crustacea</taxon>
        <taxon>Branchiopoda</taxon>
        <taxon>Diplostraca</taxon>
        <taxon>Cladocera</taxon>
        <taxon>Anomopoda</taxon>
        <taxon>Daphniidae</taxon>
        <taxon>Daphnia</taxon>
    </lineage>
</organism>
<dbReference type="InterPro" id="IPR011009">
    <property type="entry name" value="Kinase-like_dom_sf"/>
</dbReference>
<comment type="catalytic activity">
    <reaction evidence="9">
        <text>L-tyrosyl-[protein] + ATP = O-phospho-L-tyrosyl-[protein] + ADP + H(+)</text>
        <dbReference type="Rhea" id="RHEA:10596"/>
        <dbReference type="Rhea" id="RHEA-COMP:10136"/>
        <dbReference type="Rhea" id="RHEA-COMP:20101"/>
        <dbReference type="ChEBI" id="CHEBI:15378"/>
        <dbReference type="ChEBI" id="CHEBI:30616"/>
        <dbReference type="ChEBI" id="CHEBI:46858"/>
        <dbReference type="ChEBI" id="CHEBI:61978"/>
        <dbReference type="ChEBI" id="CHEBI:456216"/>
        <dbReference type="EC" id="2.7.10.1"/>
    </reaction>
</comment>
<feature type="active site" description="Proton acceptor" evidence="10">
    <location>
        <position position="177"/>
    </location>
</feature>
<dbReference type="OMA" id="CCTERSP"/>
<evidence type="ECO:0000256" key="15">
    <source>
        <dbReference type="SAM" id="MobiDB-lite"/>
    </source>
</evidence>
<dbReference type="PRINTS" id="PR00109">
    <property type="entry name" value="TYRKINASE"/>
</dbReference>
<dbReference type="PANTHER" id="PTHR24416:SF600">
    <property type="entry name" value="PDGF- AND VEGF-RECEPTOR RELATED, ISOFORM J"/>
    <property type="match status" value="1"/>
</dbReference>
<evidence type="ECO:0000259" key="16">
    <source>
        <dbReference type="PROSITE" id="PS50011"/>
    </source>
</evidence>
<feature type="binding site" evidence="12">
    <location>
        <position position="182"/>
    </location>
    <ligand>
        <name>Mg(2+)</name>
        <dbReference type="ChEBI" id="CHEBI:18420"/>
    </ligand>
</feature>
<reference evidence="17 18" key="1">
    <citation type="journal article" date="2011" name="Science">
        <title>The ecoresponsive genome of Daphnia pulex.</title>
        <authorList>
            <person name="Colbourne J.K."/>
            <person name="Pfrender M.E."/>
            <person name="Gilbert D."/>
            <person name="Thomas W.K."/>
            <person name="Tucker A."/>
            <person name="Oakley T.H."/>
            <person name="Tokishita S."/>
            <person name="Aerts A."/>
            <person name="Arnold G.J."/>
            <person name="Basu M.K."/>
            <person name="Bauer D.J."/>
            <person name="Caceres C.E."/>
            <person name="Carmel L."/>
            <person name="Casola C."/>
            <person name="Choi J.H."/>
            <person name="Detter J.C."/>
            <person name="Dong Q."/>
            <person name="Dusheyko S."/>
            <person name="Eads B.D."/>
            <person name="Frohlich T."/>
            <person name="Geiler-Samerotte K.A."/>
            <person name="Gerlach D."/>
            <person name="Hatcher P."/>
            <person name="Jogdeo S."/>
            <person name="Krijgsveld J."/>
            <person name="Kriventseva E.V."/>
            <person name="Kultz D."/>
            <person name="Laforsch C."/>
            <person name="Lindquist E."/>
            <person name="Lopez J."/>
            <person name="Manak J.R."/>
            <person name="Muller J."/>
            <person name="Pangilinan J."/>
            <person name="Patwardhan R.P."/>
            <person name="Pitluck S."/>
            <person name="Pritham E.J."/>
            <person name="Rechtsteiner A."/>
            <person name="Rho M."/>
            <person name="Rogozin I.B."/>
            <person name="Sakarya O."/>
            <person name="Salamov A."/>
            <person name="Schaack S."/>
            <person name="Shapiro H."/>
            <person name="Shiga Y."/>
            <person name="Skalitzky C."/>
            <person name="Smith Z."/>
            <person name="Souvorov A."/>
            <person name="Sung W."/>
            <person name="Tang Z."/>
            <person name="Tsuchiya D."/>
            <person name="Tu H."/>
            <person name="Vos H."/>
            <person name="Wang M."/>
            <person name="Wolf Y.I."/>
            <person name="Yamagata H."/>
            <person name="Yamada T."/>
            <person name="Ye Y."/>
            <person name="Shaw J.R."/>
            <person name="Andrews J."/>
            <person name="Crease T.J."/>
            <person name="Tang H."/>
            <person name="Lucas S.M."/>
            <person name="Robertson H.M."/>
            <person name="Bork P."/>
            <person name="Koonin E.V."/>
            <person name="Zdobnov E.M."/>
            <person name="Grigoriev I.V."/>
            <person name="Lynch M."/>
            <person name="Boore J.L."/>
        </authorList>
    </citation>
    <scope>NUCLEOTIDE SEQUENCE [LARGE SCALE GENOMIC DNA]</scope>
</reference>
<dbReference type="PROSITE" id="PS00107">
    <property type="entry name" value="PROTEIN_KINASE_ATP"/>
    <property type="match status" value="1"/>
</dbReference>
<dbReference type="EMBL" id="GL732695">
    <property type="protein sequence ID" value="EFX66755.1"/>
    <property type="molecule type" value="Genomic_DNA"/>
</dbReference>
<evidence type="ECO:0000256" key="10">
    <source>
        <dbReference type="PIRSR" id="PIRSR000615-1"/>
    </source>
</evidence>
<evidence type="ECO:0000313" key="18">
    <source>
        <dbReference type="Proteomes" id="UP000000305"/>
    </source>
</evidence>
<dbReference type="GO" id="GO:0005524">
    <property type="term" value="F:ATP binding"/>
    <property type="evidence" value="ECO:0007669"/>
    <property type="project" value="UniProtKB-UniRule"/>
</dbReference>
<keyword evidence="6" id="KW-0418">Kinase</keyword>
<dbReference type="Proteomes" id="UP000000305">
    <property type="component" value="Unassembled WGS sequence"/>
</dbReference>
<dbReference type="PANTHER" id="PTHR24416">
    <property type="entry name" value="TYROSINE-PROTEIN KINASE RECEPTOR"/>
    <property type="match status" value="1"/>
</dbReference>
<keyword evidence="3" id="KW-0597">Phosphoprotein</keyword>
<evidence type="ECO:0000256" key="7">
    <source>
        <dbReference type="ARBA" id="ARBA00022840"/>
    </source>
</evidence>
<dbReference type="Gene3D" id="3.30.200.20">
    <property type="entry name" value="Phosphorylase Kinase, domain 1"/>
    <property type="match status" value="1"/>
</dbReference>
<name>E9HNF3_DAPPU</name>
<dbReference type="InParanoid" id="E9HNF3"/>
<feature type="binding site" evidence="11">
    <location>
        <begin position="34"/>
        <end position="41"/>
    </location>
    <ligand>
        <name>ATP</name>
        <dbReference type="ChEBI" id="CHEBI:30616"/>
    </ligand>
</feature>
<evidence type="ECO:0000313" key="17">
    <source>
        <dbReference type="EMBL" id="EFX66755.1"/>
    </source>
</evidence>
<dbReference type="AlphaFoldDB" id="E9HNF3"/>
<dbReference type="PROSITE" id="PS00240">
    <property type="entry name" value="RECEPTOR_TYR_KIN_III"/>
    <property type="match status" value="1"/>
</dbReference>
<dbReference type="InterPro" id="IPR050122">
    <property type="entry name" value="RTK"/>
</dbReference>
<evidence type="ECO:0000256" key="11">
    <source>
        <dbReference type="PIRSR" id="PIRSR000615-2"/>
    </source>
</evidence>
<evidence type="ECO:0000256" key="12">
    <source>
        <dbReference type="PIRSR" id="PIRSR000615-3"/>
    </source>
</evidence>
<evidence type="ECO:0000256" key="14">
    <source>
        <dbReference type="PROSITE-ProRule" id="PRU10141"/>
    </source>
</evidence>
<dbReference type="KEGG" id="dpx:DAPPUDRAFT_64428"/>
<dbReference type="PIRSF" id="PIRSF000615">
    <property type="entry name" value="TyrPK_CSF1-R"/>
    <property type="match status" value="1"/>
</dbReference>
<keyword evidence="8" id="KW-0829">Tyrosine-protein kinase</keyword>
<dbReference type="Pfam" id="PF07714">
    <property type="entry name" value="PK_Tyr_Ser-Thr"/>
    <property type="match status" value="1"/>
</dbReference>
<dbReference type="FunFam" id="3.30.200.20:FF:000776">
    <property type="entry name" value="Flk-1 receptor"/>
    <property type="match status" value="1"/>
</dbReference>
<dbReference type="PROSITE" id="PS50011">
    <property type="entry name" value="PROTEIN_KINASE_DOM"/>
    <property type="match status" value="1"/>
</dbReference>
<dbReference type="InterPro" id="IPR000719">
    <property type="entry name" value="Prot_kinase_dom"/>
</dbReference>
<dbReference type="InterPro" id="IPR008266">
    <property type="entry name" value="Tyr_kinase_AS"/>
</dbReference>
<dbReference type="GO" id="GO:0005886">
    <property type="term" value="C:plasma membrane"/>
    <property type="evidence" value="ECO:0000318"/>
    <property type="project" value="GO_Central"/>
</dbReference>
<dbReference type="GO" id="GO:0043410">
    <property type="term" value="P:positive regulation of MAPK cascade"/>
    <property type="evidence" value="ECO:0000318"/>
    <property type="project" value="GO_Central"/>
</dbReference>
<evidence type="ECO:0000256" key="13">
    <source>
        <dbReference type="PIRSR" id="PIRSR000615-4"/>
    </source>
</evidence>
<keyword evidence="7 11" id="KW-0067">ATP-binding</keyword>
<feature type="binding site" evidence="11 14">
    <location>
        <position position="62"/>
    </location>
    <ligand>
        <name>ATP</name>
        <dbReference type="ChEBI" id="CHEBI:30616"/>
    </ligand>
</feature>
<comment type="subcellular location">
    <subcellularLocation>
        <location evidence="1">Membrane</location>
        <topology evidence="1">Single-pass membrane protein</topology>
    </subcellularLocation>
</comment>
<dbReference type="InterPro" id="IPR001824">
    <property type="entry name" value="Tyr_kinase_rcpt_3_CS"/>
</dbReference>
<keyword evidence="5 11" id="KW-0547">Nucleotide-binding</keyword>
<protein>
    <recommendedName>
        <fullName evidence="2">receptor protein-tyrosine kinase</fullName>
        <ecNumber evidence="2">2.7.10.1</ecNumber>
    </recommendedName>
</protein>
<dbReference type="GO" id="GO:0043235">
    <property type="term" value="C:receptor complex"/>
    <property type="evidence" value="ECO:0000318"/>
    <property type="project" value="GO_Central"/>
</dbReference>
<dbReference type="SUPFAM" id="SSF56112">
    <property type="entry name" value="Protein kinase-like (PK-like)"/>
    <property type="match status" value="1"/>
</dbReference>
<dbReference type="FunCoup" id="E9HNF3">
    <property type="interactions" value="4"/>
</dbReference>
<dbReference type="InterPro" id="IPR017441">
    <property type="entry name" value="Protein_kinase_ATP_BS"/>
</dbReference>
<feature type="binding site" evidence="12">
    <location>
        <position position="195"/>
    </location>
    <ligand>
        <name>Mg(2+)</name>
        <dbReference type="ChEBI" id="CHEBI:18420"/>
    </ligand>
</feature>
<evidence type="ECO:0000256" key="2">
    <source>
        <dbReference type="ARBA" id="ARBA00011902"/>
    </source>
</evidence>
<dbReference type="eggNOG" id="KOG0200">
    <property type="taxonomic scope" value="Eukaryota"/>
</dbReference>
<keyword evidence="12" id="KW-0479">Metal-binding</keyword>
<evidence type="ECO:0000256" key="3">
    <source>
        <dbReference type="ARBA" id="ARBA00022553"/>
    </source>
</evidence>
<feature type="site" description="Important for interaction with phosphotyrosine-binding proteins" evidence="13">
    <location>
        <position position="321"/>
    </location>
</feature>
<keyword evidence="4" id="KW-0808">Transferase</keyword>
<keyword evidence="18" id="KW-1185">Reference proteome</keyword>
<evidence type="ECO:0000256" key="9">
    <source>
        <dbReference type="ARBA" id="ARBA00051243"/>
    </source>
</evidence>
<dbReference type="PhylomeDB" id="E9HNF3"/>
<feature type="compositionally biased region" description="Polar residues" evidence="15">
    <location>
        <begin position="382"/>
        <end position="405"/>
    </location>
</feature>
<dbReference type="HOGENOM" id="CLU_000288_7_40_1"/>
<dbReference type="Gene3D" id="1.10.510.10">
    <property type="entry name" value="Transferase(Phosphotransferase) domain 1"/>
    <property type="match status" value="1"/>
</dbReference>
<accession>E9HNF3</accession>
<keyword evidence="12" id="KW-0460">Magnesium</keyword>
<dbReference type="EC" id="2.7.10.1" evidence="2"/>
<feature type="region of interest" description="Disordered" evidence="15">
    <location>
        <begin position="370"/>
        <end position="405"/>
    </location>
</feature>
<evidence type="ECO:0000256" key="6">
    <source>
        <dbReference type="ARBA" id="ARBA00022777"/>
    </source>
</evidence>
<gene>
    <name evidence="17" type="ORF">DAPPUDRAFT_64428</name>
</gene>
<sequence length="427" mass="48332">MNEDLSLDDQIEILPYDRRWEFPRNRLKLGVQLGAGCFGRVVKAEAVGVKDSEENVKTVAIKMVRSQTNAAALEALVSELKIMIYLGAHLNVVNLLGACTKTLIRGELFVIVEYCRFGNLQTYLINHRNNFVNQVDELGNLLSDAEMEEKNTDLISWSFQIARGMDYLASRKVLHGDLAARNVLLADDGVAKVADFGMARKMYYEGNYQQSGQKLMPIKWMAIESLTDRIFSTQSDVWSYGVLLWEIFTLGKVPYPGLEGNHQLVRQLEKGYRMDKPDFAPNYMGEIMSSCWKADPKERPSFSEMEEMISSQMESTVSDHYLNLNSSYEKLNQLKVNASPTEPLGLAKALDTKEKVGKRNSLNTILSRKNAQTKTDSKRLSLPNSSGQAKSNQESKNAHGNVNRTESFINRITRRGFRFHQDFAEVT</sequence>
<evidence type="ECO:0000256" key="4">
    <source>
        <dbReference type="ARBA" id="ARBA00022679"/>
    </source>
</evidence>
<evidence type="ECO:0000256" key="1">
    <source>
        <dbReference type="ARBA" id="ARBA00004167"/>
    </source>
</evidence>
<evidence type="ECO:0000256" key="5">
    <source>
        <dbReference type="ARBA" id="ARBA00022741"/>
    </source>
</evidence>
<dbReference type="GO" id="GO:0004714">
    <property type="term" value="F:transmembrane receptor protein tyrosine kinase activity"/>
    <property type="evidence" value="ECO:0000318"/>
    <property type="project" value="GO_Central"/>
</dbReference>